<dbReference type="Proteomes" id="UP001213000">
    <property type="component" value="Unassembled WGS sequence"/>
</dbReference>
<name>A0AAD5YP74_9AGAR</name>
<protein>
    <submittedName>
        <fullName evidence="2">Uncharacterized protein</fullName>
    </submittedName>
</protein>
<evidence type="ECO:0000313" key="3">
    <source>
        <dbReference type="Proteomes" id="UP001213000"/>
    </source>
</evidence>
<proteinExistence type="predicted"/>
<dbReference type="EMBL" id="JANIEX010000661">
    <property type="protein sequence ID" value="KAJ3564448.1"/>
    <property type="molecule type" value="Genomic_DNA"/>
</dbReference>
<reference evidence="2" key="1">
    <citation type="submission" date="2022-07" db="EMBL/GenBank/DDBJ databases">
        <title>Genome Sequence of Leucocoprinus birnbaumii.</title>
        <authorList>
            <person name="Buettner E."/>
        </authorList>
    </citation>
    <scope>NUCLEOTIDE SEQUENCE</scope>
    <source>
        <strain evidence="2">VT141</strain>
    </source>
</reference>
<keyword evidence="3" id="KW-1185">Reference proteome</keyword>
<evidence type="ECO:0000256" key="1">
    <source>
        <dbReference type="SAM" id="MobiDB-lite"/>
    </source>
</evidence>
<comment type="caution">
    <text evidence="2">The sequence shown here is derived from an EMBL/GenBank/DDBJ whole genome shotgun (WGS) entry which is preliminary data.</text>
</comment>
<feature type="region of interest" description="Disordered" evidence="1">
    <location>
        <begin position="50"/>
        <end position="76"/>
    </location>
</feature>
<gene>
    <name evidence="2" type="ORF">NP233_g8282</name>
</gene>
<dbReference type="AlphaFoldDB" id="A0AAD5YP74"/>
<evidence type="ECO:0000313" key="2">
    <source>
        <dbReference type="EMBL" id="KAJ3564448.1"/>
    </source>
</evidence>
<organism evidence="2 3">
    <name type="scientific">Leucocoprinus birnbaumii</name>
    <dbReference type="NCBI Taxonomy" id="56174"/>
    <lineage>
        <taxon>Eukaryota</taxon>
        <taxon>Fungi</taxon>
        <taxon>Dikarya</taxon>
        <taxon>Basidiomycota</taxon>
        <taxon>Agaricomycotina</taxon>
        <taxon>Agaricomycetes</taxon>
        <taxon>Agaricomycetidae</taxon>
        <taxon>Agaricales</taxon>
        <taxon>Agaricineae</taxon>
        <taxon>Agaricaceae</taxon>
        <taxon>Leucocoprinus</taxon>
    </lineage>
</organism>
<sequence>MSTVPHSPRSGQLEVDVITEYLEQFYPTDVRSDSGTAEEQEDVHLYNLYDSRTPKPSLKSPKSHHQPPLNPPIDHDALTQKLRSHMETKLSGDKIDSRLGVCEERQGPNVSIKMAETGRGGL</sequence>
<accession>A0AAD5YP74</accession>